<name>A0A367R1W9_NOSPU</name>
<comment type="caution">
    <text evidence="1">The sequence shown here is derived from an EMBL/GenBank/DDBJ whole genome shotgun (WGS) entry which is preliminary data.</text>
</comment>
<reference evidence="2" key="1">
    <citation type="submission" date="2016-04" db="EMBL/GenBank/DDBJ databases">
        <authorList>
            <person name="Tabuchi Yagui T.R."/>
        </authorList>
    </citation>
    <scope>NUCLEOTIDE SEQUENCE [LARGE SCALE GENOMIC DNA]</scope>
</reference>
<dbReference type="EMBL" id="LXQE01000194">
    <property type="protein sequence ID" value="RCJ29911.1"/>
    <property type="molecule type" value="Genomic_DNA"/>
</dbReference>
<organism evidence="1 2">
    <name type="scientific">Nostoc punctiforme NIES-2108</name>
    <dbReference type="NCBI Taxonomy" id="1356359"/>
    <lineage>
        <taxon>Bacteria</taxon>
        <taxon>Bacillati</taxon>
        <taxon>Cyanobacteriota</taxon>
        <taxon>Cyanophyceae</taxon>
        <taxon>Nostocales</taxon>
        <taxon>Nostocaceae</taxon>
        <taxon>Nostoc</taxon>
    </lineage>
</organism>
<dbReference type="Proteomes" id="UP000252085">
    <property type="component" value="Unassembled WGS sequence"/>
</dbReference>
<evidence type="ECO:0000313" key="1">
    <source>
        <dbReference type="EMBL" id="RCJ29911.1"/>
    </source>
</evidence>
<protein>
    <submittedName>
        <fullName evidence="1">Uncharacterized protein</fullName>
    </submittedName>
</protein>
<proteinExistence type="predicted"/>
<gene>
    <name evidence="1" type="ORF">A6769_34825</name>
</gene>
<dbReference type="AlphaFoldDB" id="A0A367R1W9"/>
<accession>A0A367R1W9</accession>
<sequence>MNQSKKKRKSLSLRLQPYEGDVLAEVVDYLNSLPKDEAQRKVADILVAAFLPVARYSSGNFTPEQIRFACWEAQDSLNKHGSYMRLALSVEQPQFVLSQPALPAPVVAVNAPSYKSNALESPDLLGEAADSIRPASIVQGQASSQELDAIFGGD</sequence>
<evidence type="ECO:0000313" key="2">
    <source>
        <dbReference type="Proteomes" id="UP000252085"/>
    </source>
</evidence>